<gene>
    <name evidence="3" type="ORF">LAS9267_01037</name>
</gene>
<sequence>METEQMIIYLTRLETVLDDLGKLLFKAHLKVPLTLDREQSQELLRQNNRFEFRYQQLRNQKKKLLKQLLKLTSGDIYLRQKIGQLNELNQQSQAALVAAPEYNRQRKINRLRQLILNLQGEKIETSIVLCDQVLAYLYETEKTAFIAHYRPNVAPVAVPFLSRDFKMAMMMLNYMDIMFTPVELQRHIRLLVYRYTQESVDNVLIYDARTILPNAEKTGFSAVAYYFTFKQQSMTFISYKGTEGTMDDPRIKSFRQRLDNYVRESYQDWKYNIDAMLIGHTDNDEQLQLARRFTRYVVRHVKKIEATTRIYGLGHSLGGHFVQTLQLLDQPFNAGYTLNAAPVQLKQIKHYRPDLCDDATWQVLFELTKQNTQDKKIEQLLQVKTGLHYAEINNEWFIKDLTRIYFGFPYTFYIGTANYLNARNWTYPFVADIREYLKDDEMQAYSQFWGNLIHYLKRVENRNGTIILASLVTYGLQALREVYGAIKTPEAKRLFSAYARYLSDAKIFKDTPVAVQENFQRELSRPQTALRVLQGEWPFLSSVNNEMVETVIYFHTIEGARYFKSV</sequence>
<keyword evidence="1" id="KW-0175">Coiled coil</keyword>
<dbReference type="RefSeq" id="WP_035146641.1">
    <property type="nucleotide sequence ID" value="NZ_BJLN01000005.1"/>
</dbReference>
<evidence type="ECO:0000259" key="2">
    <source>
        <dbReference type="Pfam" id="PF20591"/>
    </source>
</evidence>
<proteinExistence type="predicted"/>
<feature type="coiled-coil region" evidence="1">
    <location>
        <begin position="40"/>
        <end position="74"/>
    </location>
</feature>
<evidence type="ECO:0000313" key="3">
    <source>
        <dbReference type="EMBL" id="SPE20679.1"/>
    </source>
</evidence>
<accession>A0AAE8LVR9</accession>
<protein>
    <recommendedName>
        <fullName evidence="2">DUF6792 domain-containing protein</fullName>
    </recommendedName>
</protein>
<comment type="caution">
    <text evidence="3">The sequence shown here is derived from an EMBL/GenBank/DDBJ whole genome shotgun (WGS) entry which is preliminary data.</text>
</comment>
<evidence type="ECO:0000256" key="1">
    <source>
        <dbReference type="SAM" id="Coils"/>
    </source>
</evidence>
<organism evidence="3 4">
    <name type="scientific">Latilactobacillus sakei</name>
    <name type="common">Lactobacillus sakei</name>
    <dbReference type="NCBI Taxonomy" id="1599"/>
    <lineage>
        <taxon>Bacteria</taxon>
        <taxon>Bacillati</taxon>
        <taxon>Bacillota</taxon>
        <taxon>Bacilli</taxon>
        <taxon>Lactobacillales</taxon>
        <taxon>Lactobacillaceae</taxon>
        <taxon>Latilactobacillus</taxon>
    </lineage>
</organism>
<dbReference type="GeneID" id="57132630"/>
<name>A0AAE8LVR9_LATSK</name>
<dbReference type="InterPro" id="IPR029058">
    <property type="entry name" value="AB_hydrolase_fold"/>
</dbReference>
<dbReference type="Pfam" id="PF20591">
    <property type="entry name" value="DUF6792"/>
    <property type="match status" value="1"/>
</dbReference>
<dbReference type="EMBL" id="OKRC01000004">
    <property type="protein sequence ID" value="SPE20679.1"/>
    <property type="molecule type" value="Genomic_DNA"/>
</dbReference>
<reference evidence="3 4" key="1">
    <citation type="submission" date="2018-02" db="EMBL/GenBank/DDBJ databases">
        <authorList>
            <person name="Rodrigo-Torres L."/>
            <person name="Arahal R. D."/>
            <person name="Lucena T."/>
        </authorList>
    </citation>
    <scope>NUCLEOTIDE SEQUENCE [LARGE SCALE GENOMIC DNA]</scope>
    <source>
        <strain evidence="3 4">CECT 9267</strain>
    </source>
</reference>
<dbReference type="AlphaFoldDB" id="A0AAE8LVR9"/>
<dbReference type="Proteomes" id="UP000239650">
    <property type="component" value="Unassembled WGS sequence"/>
</dbReference>
<dbReference type="SUPFAM" id="SSF53474">
    <property type="entry name" value="alpha/beta-Hydrolases"/>
    <property type="match status" value="1"/>
</dbReference>
<dbReference type="InterPro" id="IPR046742">
    <property type="entry name" value="DUF6792"/>
</dbReference>
<feature type="domain" description="DUF6792" evidence="2">
    <location>
        <begin position="185"/>
        <end position="363"/>
    </location>
</feature>
<evidence type="ECO:0000313" key="4">
    <source>
        <dbReference type="Proteomes" id="UP000239650"/>
    </source>
</evidence>